<proteinExistence type="inferred from homology"/>
<dbReference type="Gene3D" id="3.40.50.1820">
    <property type="entry name" value="alpha/beta hydrolase"/>
    <property type="match status" value="1"/>
</dbReference>
<dbReference type="PANTHER" id="PTHR11487">
    <property type="entry name" value="THIOESTERASE"/>
    <property type="match status" value="1"/>
</dbReference>
<comment type="similarity">
    <text evidence="1">Belongs to the thioesterase family.</text>
</comment>
<evidence type="ECO:0000313" key="3">
    <source>
        <dbReference type="EMBL" id="WGF37460.1"/>
    </source>
</evidence>
<name>A0ABY8KE92_9BACI</name>
<sequence length="251" mass="29053">MQNKWVIIDEKKTEARLRLFCFPYAGGGSNIYKRWNEYLPDDIELACIELPGRGRRINEPSIRQKDILVGSLKKAIIPYLEEKPFCFFGHSMGALIAYELIQSLNKDEGLLPKYFFPSAHRAPHLNRSTNKKTYDLSDKELIHRLRELDGTPETILNNKELLNLVLPIMRADLQICETYQFSNDNDIIPVPITAFSGINDKNVTVQSIEEWGSLTNRSFEIIKMEGNHFFIHQFEQLIVQQIVEKLELSLV</sequence>
<dbReference type="InterPro" id="IPR012223">
    <property type="entry name" value="TEII"/>
</dbReference>
<dbReference type="InterPro" id="IPR029058">
    <property type="entry name" value="AB_hydrolase_fold"/>
</dbReference>
<dbReference type="EMBL" id="CP122283">
    <property type="protein sequence ID" value="WGF37460.1"/>
    <property type="molecule type" value="Genomic_DNA"/>
</dbReference>
<reference evidence="3 4" key="1">
    <citation type="submission" date="2023-04" db="EMBL/GenBank/DDBJ databases">
        <title>Genomic of Lysinibacillus capsici TSBLM.</title>
        <authorList>
            <person name="Hu X.S."/>
            <person name="Yu C.H."/>
        </authorList>
    </citation>
    <scope>NUCLEOTIDE SEQUENCE [LARGE SCALE GENOMIC DNA]</scope>
    <source>
        <strain evidence="3 4">TSBLM</strain>
    </source>
</reference>
<evidence type="ECO:0000313" key="4">
    <source>
        <dbReference type="Proteomes" id="UP001244564"/>
    </source>
</evidence>
<feature type="domain" description="Thioesterase" evidence="2">
    <location>
        <begin position="18"/>
        <end position="247"/>
    </location>
</feature>
<dbReference type="RefSeq" id="WP_257961663.1">
    <property type="nucleotide sequence ID" value="NZ_CP122283.1"/>
</dbReference>
<dbReference type="InterPro" id="IPR001031">
    <property type="entry name" value="Thioesterase"/>
</dbReference>
<dbReference type="Proteomes" id="UP001244564">
    <property type="component" value="Chromosome"/>
</dbReference>
<dbReference type="PANTHER" id="PTHR11487:SF0">
    <property type="entry name" value="S-ACYL FATTY ACID SYNTHASE THIOESTERASE, MEDIUM CHAIN"/>
    <property type="match status" value="1"/>
</dbReference>
<dbReference type="Pfam" id="PF00975">
    <property type="entry name" value="Thioesterase"/>
    <property type="match status" value="1"/>
</dbReference>
<gene>
    <name evidence="3" type="ORF">QBO96_17355</name>
</gene>
<evidence type="ECO:0000256" key="1">
    <source>
        <dbReference type="ARBA" id="ARBA00007169"/>
    </source>
</evidence>
<keyword evidence="4" id="KW-1185">Reference proteome</keyword>
<evidence type="ECO:0000259" key="2">
    <source>
        <dbReference type="Pfam" id="PF00975"/>
    </source>
</evidence>
<accession>A0ABY8KE92</accession>
<protein>
    <submittedName>
        <fullName evidence="3">Thioesterase domain-containing protein</fullName>
    </submittedName>
</protein>
<organism evidence="3 4">
    <name type="scientific">Lysinibacillus capsici</name>
    <dbReference type="NCBI Taxonomy" id="2115968"/>
    <lineage>
        <taxon>Bacteria</taxon>
        <taxon>Bacillati</taxon>
        <taxon>Bacillota</taxon>
        <taxon>Bacilli</taxon>
        <taxon>Bacillales</taxon>
        <taxon>Bacillaceae</taxon>
        <taxon>Lysinibacillus</taxon>
    </lineage>
</organism>
<dbReference type="SUPFAM" id="SSF53474">
    <property type="entry name" value="alpha/beta-Hydrolases"/>
    <property type="match status" value="1"/>
</dbReference>